<accession>A0A5A5TAC6</accession>
<proteinExistence type="predicted"/>
<comment type="caution">
    <text evidence="2">The sequence shown here is derived from an EMBL/GenBank/DDBJ whole genome shotgun (WGS) entry which is preliminary data.</text>
</comment>
<evidence type="ECO:0008006" key="4">
    <source>
        <dbReference type="Google" id="ProtNLM"/>
    </source>
</evidence>
<gene>
    <name evidence="2" type="ORF">KDI_19360</name>
</gene>
<protein>
    <recommendedName>
        <fullName evidence="4">Signal transduction histidine kinase subgroup 3 dimerisation and phosphoacceptor domain-containing protein</fullName>
    </recommendedName>
</protein>
<sequence length="54" mass="5717">MVPSLNAQVDQPQQGGGHHGLQGMRERLSALQGELEADPGAHGGFSVCLRLPLR</sequence>
<evidence type="ECO:0000256" key="1">
    <source>
        <dbReference type="SAM" id="MobiDB-lite"/>
    </source>
</evidence>
<dbReference type="Proteomes" id="UP000322530">
    <property type="component" value="Unassembled WGS sequence"/>
</dbReference>
<reference evidence="2 3" key="1">
    <citation type="submission" date="2019-01" db="EMBL/GenBank/DDBJ databases">
        <title>Draft genome sequence of Dictyobacter sp. Uno17.</title>
        <authorList>
            <person name="Wang C.M."/>
            <person name="Zheng Y."/>
            <person name="Sakai Y."/>
            <person name="Abe K."/>
            <person name="Yokota A."/>
            <person name="Yabe S."/>
        </authorList>
    </citation>
    <scope>NUCLEOTIDE SEQUENCE [LARGE SCALE GENOMIC DNA]</scope>
    <source>
        <strain evidence="2 3">Uno17</strain>
    </source>
</reference>
<evidence type="ECO:0000313" key="2">
    <source>
        <dbReference type="EMBL" id="GCF08372.1"/>
    </source>
</evidence>
<dbReference type="AlphaFoldDB" id="A0A5A5TAC6"/>
<feature type="region of interest" description="Disordered" evidence="1">
    <location>
        <begin position="1"/>
        <end position="24"/>
    </location>
</feature>
<organism evidence="2 3">
    <name type="scientific">Dictyobacter arantiisoli</name>
    <dbReference type="NCBI Taxonomy" id="2014874"/>
    <lineage>
        <taxon>Bacteria</taxon>
        <taxon>Bacillati</taxon>
        <taxon>Chloroflexota</taxon>
        <taxon>Ktedonobacteria</taxon>
        <taxon>Ktedonobacterales</taxon>
        <taxon>Dictyobacteraceae</taxon>
        <taxon>Dictyobacter</taxon>
    </lineage>
</organism>
<dbReference type="Gene3D" id="3.30.565.10">
    <property type="entry name" value="Histidine kinase-like ATPase, C-terminal domain"/>
    <property type="match status" value="1"/>
</dbReference>
<dbReference type="EMBL" id="BIXY01000023">
    <property type="protein sequence ID" value="GCF08372.1"/>
    <property type="molecule type" value="Genomic_DNA"/>
</dbReference>
<name>A0A5A5TAC6_9CHLR</name>
<evidence type="ECO:0000313" key="3">
    <source>
        <dbReference type="Proteomes" id="UP000322530"/>
    </source>
</evidence>
<keyword evidence="3" id="KW-1185">Reference proteome</keyword>
<dbReference type="InterPro" id="IPR036890">
    <property type="entry name" value="HATPase_C_sf"/>
</dbReference>